<protein>
    <recommendedName>
        <fullName evidence="4">Cyclin N-terminal domain-containing protein</fullName>
    </recommendedName>
</protein>
<feature type="region of interest" description="Disordered" evidence="1">
    <location>
        <begin position="1"/>
        <end position="35"/>
    </location>
</feature>
<dbReference type="GeneID" id="39874304"/>
<keyword evidence="3" id="KW-1185">Reference proteome</keyword>
<name>A0A2H6KC25_9APIC</name>
<dbReference type="Gene3D" id="1.10.472.10">
    <property type="entry name" value="Cyclin-like"/>
    <property type="match status" value="1"/>
</dbReference>
<evidence type="ECO:0000256" key="1">
    <source>
        <dbReference type="SAM" id="MobiDB-lite"/>
    </source>
</evidence>
<dbReference type="InterPro" id="IPR036915">
    <property type="entry name" value="Cyclin-like_sf"/>
</dbReference>
<reference evidence="2 3" key="1">
    <citation type="journal article" date="2017" name="BMC Genomics">
        <title>Whole-genome assembly of Babesia ovata and comparative genomics between closely related pathogens.</title>
        <authorList>
            <person name="Yamagishi J."/>
            <person name="Asada M."/>
            <person name="Hakimi H."/>
            <person name="Tanaka T.Q."/>
            <person name="Sugimoto C."/>
            <person name="Kawazu S."/>
        </authorList>
    </citation>
    <scope>NUCLEOTIDE SEQUENCE [LARGE SCALE GENOMIC DNA]</scope>
    <source>
        <strain evidence="2 3">Miyake</strain>
    </source>
</reference>
<dbReference type="VEuPathDB" id="PiroplasmaDB:BOVATA_020270"/>
<dbReference type="EMBL" id="BDSA01000002">
    <property type="protein sequence ID" value="GBE60534.1"/>
    <property type="molecule type" value="Genomic_DNA"/>
</dbReference>
<dbReference type="InterPro" id="IPR043198">
    <property type="entry name" value="Cyclin/Ssn8"/>
</dbReference>
<dbReference type="PANTHER" id="PTHR10026">
    <property type="entry name" value="CYCLIN"/>
    <property type="match status" value="1"/>
</dbReference>
<dbReference type="SUPFAM" id="SSF47954">
    <property type="entry name" value="Cyclin-like"/>
    <property type="match status" value="1"/>
</dbReference>
<sequence length="387" mass="43459">MRNVAGRLQGGAERSRASKRKKTSNRSSKEDNLTYSASDINTELSSETAATSASSVLRERMRLNLRSRFHLVSHFLPVRSTSNDSEEANCAHEATDTIVTLCRVLNQPYAVVLTSLVYLQMYRNASDRWRSSAQPFAAPPPKMERHEQFLIAASCVLLAWKYREDDVRVSKSSGKIFEFTSVLYKVYVAQSKNSSAPPSVSRWMLQDEGKEILKLKSQLIEHENHLLHALDYHVGPVPLPHKLIPSYVRKFLIAIANDLSDLQDLALKMDNLVGLLVLDCYKTRICLDYTPGEILVSCIFKSVSLLTVAGAYPRVLSPQLGPEGYIGHIQEVEARLNTFISALGKSEITADRIAQCLCDMRRYIRPSRQGDVTCTEGNIGEREIKPR</sequence>
<evidence type="ECO:0008006" key="4">
    <source>
        <dbReference type="Google" id="ProtNLM"/>
    </source>
</evidence>
<dbReference type="Proteomes" id="UP000236319">
    <property type="component" value="Unassembled WGS sequence"/>
</dbReference>
<dbReference type="AlphaFoldDB" id="A0A2H6KC25"/>
<evidence type="ECO:0000313" key="3">
    <source>
        <dbReference type="Proteomes" id="UP000236319"/>
    </source>
</evidence>
<evidence type="ECO:0000313" key="2">
    <source>
        <dbReference type="EMBL" id="GBE60534.1"/>
    </source>
</evidence>
<dbReference type="GO" id="GO:0006357">
    <property type="term" value="P:regulation of transcription by RNA polymerase II"/>
    <property type="evidence" value="ECO:0007669"/>
    <property type="project" value="InterPro"/>
</dbReference>
<gene>
    <name evidence="2" type="ORF">BOVATA_020270</name>
</gene>
<dbReference type="GO" id="GO:0016538">
    <property type="term" value="F:cyclin-dependent protein serine/threonine kinase regulator activity"/>
    <property type="evidence" value="ECO:0007669"/>
    <property type="project" value="InterPro"/>
</dbReference>
<dbReference type="OrthoDB" id="361691at2759"/>
<accession>A0A2H6KC25</accession>
<comment type="caution">
    <text evidence="2">The sequence shown here is derived from an EMBL/GenBank/DDBJ whole genome shotgun (WGS) entry which is preliminary data.</text>
</comment>
<dbReference type="RefSeq" id="XP_028866777.1">
    <property type="nucleotide sequence ID" value="XM_029010944.1"/>
</dbReference>
<proteinExistence type="predicted"/>
<organism evidence="2 3">
    <name type="scientific">Babesia ovata</name>
    <dbReference type="NCBI Taxonomy" id="189622"/>
    <lineage>
        <taxon>Eukaryota</taxon>
        <taxon>Sar</taxon>
        <taxon>Alveolata</taxon>
        <taxon>Apicomplexa</taxon>
        <taxon>Aconoidasida</taxon>
        <taxon>Piroplasmida</taxon>
        <taxon>Babesiidae</taxon>
        <taxon>Babesia</taxon>
    </lineage>
</organism>